<dbReference type="Pfam" id="PF17116">
    <property type="entry name" value="T9SS_plug_1st"/>
    <property type="match status" value="1"/>
</dbReference>
<keyword evidence="4" id="KW-1185">Reference proteome</keyword>
<dbReference type="RefSeq" id="WP_143372060.1">
    <property type="nucleotide sequence ID" value="NZ_VJVZ01000002.1"/>
</dbReference>
<accession>A0A552V7X0</accession>
<evidence type="ECO:0000259" key="2">
    <source>
        <dbReference type="Pfam" id="PF17116"/>
    </source>
</evidence>
<feature type="chain" id="PRO_5021820826" evidence="1">
    <location>
        <begin position="25"/>
        <end position="423"/>
    </location>
</feature>
<organism evidence="3 4">
    <name type="scientific">Flavobacterium zepuense</name>
    <dbReference type="NCBI Taxonomy" id="2593302"/>
    <lineage>
        <taxon>Bacteria</taxon>
        <taxon>Pseudomonadati</taxon>
        <taxon>Bacteroidota</taxon>
        <taxon>Flavobacteriia</taxon>
        <taxon>Flavobacteriales</taxon>
        <taxon>Flavobacteriaceae</taxon>
        <taxon>Flavobacterium</taxon>
    </lineage>
</organism>
<dbReference type="AlphaFoldDB" id="A0A552V7X0"/>
<reference evidence="3 4" key="1">
    <citation type="submission" date="2019-07" db="EMBL/GenBank/DDBJ databases">
        <title>Flavobacterium sp. nov., isolated from glacier ice.</title>
        <authorList>
            <person name="Liu Q."/>
            <person name="Xin Y.-H."/>
        </authorList>
    </citation>
    <scope>NUCLEOTIDE SEQUENCE [LARGE SCALE GENOMIC DNA]</scope>
    <source>
        <strain evidence="3 4">ZT4R6</strain>
    </source>
</reference>
<gene>
    <name evidence="3" type="ORF">FMM05_04055</name>
</gene>
<evidence type="ECO:0000313" key="3">
    <source>
        <dbReference type="EMBL" id="TRW26559.1"/>
    </source>
</evidence>
<dbReference type="EMBL" id="VJVZ01000002">
    <property type="protein sequence ID" value="TRW26559.1"/>
    <property type="molecule type" value="Genomic_DNA"/>
</dbReference>
<dbReference type="Proteomes" id="UP000320643">
    <property type="component" value="Unassembled WGS sequence"/>
</dbReference>
<keyword evidence="1" id="KW-0732">Signal</keyword>
<sequence>MIQPAYRLVAFAFLVSLLSFNAFTQVQQEIAPPYNIKTVSFTKQGENVFPYFKLSDIIQLSFDDLFGNEANYYYTITHCNYDWTPSSQLTVNDYIEGFDNQRIQVYENSFNTLQVYSRYTLTFPNKFTRLLLTGNYIIKILNEDREVVFTRKIIVYDDQVSVPLQVKRARDMDVIQEKHNLDFAIKTQAFNFQSPLQNVKIAIFQNGRFDNAIYNVKPQYTIGNDLIYKYDKETQFWAGNEYLYFDNKDIRNAVNNIARITAGDIYNTILYTNDARSSKGYTFFPDVNGNFQNKNINLSVTNQNLESDYSWVFFKLSAPAFYEKKDIYIGGMFNNYAKTDEYKLEYDEKTATYSKAIMIKQGFNNFMYITANKNGNVDGEHAVDGNYYQTENDYNIFVYYRQNNERYDRVIGRGNANSENIIN</sequence>
<dbReference type="OrthoDB" id="1522602at2"/>
<evidence type="ECO:0000256" key="1">
    <source>
        <dbReference type="SAM" id="SignalP"/>
    </source>
</evidence>
<comment type="caution">
    <text evidence="3">The sequence shown here is derived from an EMBL/GenBank/DDBJ whole genome shotgun (WGS) entry which is preliminary data.</text>
</comment>
<protein>
    <submittedName>
        <fullName evidence="3">DUF5103 domain-containing protein</fullName>
    </submittedName>
</protein>
<name>A0A552V7X0_9FLAO</name>
<proteinExistence type="predicted"/>
<evidence type="ECO:0000313" key="4">
    <source>
        <dbReference type="Proteomes" id="UP000320643"/>
    </source>
</evidence>
<feature type="domain" description="Type 9 secretion system plug protein N-terminal" evidence="2">
    <location>
        <begin position="36"/>
        <end position="156"/>
    </location>
</feature>
<dbReference type="InterPro" id="IPR031345">
    <property type="entry name" value="T9SS_Plug_N"/>
</dbReference>
<feature type="signal peptide" evidence="1">
    <location>
        <begin position="1"/>
        <end position="24"/>
    </location>
</feature>